<dbReference type="NCBIfam" id="TIGR01174">
    <property type="entry name" value="ftsA"/>
    <property type="match status" value="1"/>
</dbReference>
<evidence type="ECO:0000256" key="4">
    <source>
        <dbReference type="ARBA" id="ARBA00023306"/>
    </source>
</evidence>
<dbReference type="GO" id="GO:0009898">
    <property type="term" value="C:cytoplasmic side of plasma membrane"/>
    <property type="evidence" value="ECO:0007669"/>
    <property type="project" value="TreeGrafter"/>
</dbReference>
<name>A0AA35SRU2_GEOBA</name>
<protein>
    <submittedName>
        <fullName evidence="6">Cell division protein FtsA</fullName>
    </submittedName>
</protein>
<sequence length="408" mass="43572">MPKQNIIAGLDIGSSKISVVVGNTLHGGTQKIGIIGVGHAPSKGLRRGVVVDINQTAEAIRKAISSAELMAGVKIDSVCVGISGEHVIGQTSHGVVSVANTEISQDDVDRAMIAAKAISIPADREILHVIQQNFVVDAQSRIREPIGMSGARLEAYAYIITGGTTAIQNLLNSIEKAGVPIVETLVAAPLAATQAAISKDEREVGIALVDIGDGTTEVIVYKEDSIEHTAVIPVGGQHVTNDIAQYLKVTLPEAEELKLHRGCAWTELVDPDDVRSIPVASDSTPPRFIDRIELAQIIEYRMAEILDAIGDELGDIPLPGGLVLTGGTALMDGLQELAEAMLQLRVQIGYPRGLQGLTDRVNHPMYSTGIGLALYGETLRQLEREHNVRHGGNAFGSFLQRIKEWFGY</sequence>
<dbReference type="EMBL" id="CASHTH010002675">
    <property type="protein sequence ID" value="CAI8033546.1"/>
    <property type="molecule type" value="Genomic_DNA"/>
</dbReference>
<dbReference type="Proteomes" id="UP001174909">
    <property type="component" value="Unassembled WGS sequence"/>
</dbReference>
<evidence type="ECO:0000256" key="1">
    <source>
        <dbReference type="ARBA" id="ARBA00022475"/>
    </source>
</evidence>
<keyword evidence="4" id="KW-0131">Cell cycle</keyword>
<reference evidence="6" key="1">
    <citation type="submission" date="2023-03" db="EMBL/GenBank/DDBJ databases">
        <authorList>
            <person name="Steffen K."/>
            <person name="Cardenas P."/>
        </authorList>
    </citation>
    <scope>NUCLEOTIDE SEQUENCE</scope>
</reference>
<keyword evidence="2 6" id="KW-0132">Cell division</keyword>
<evidence type="ECO:0000313" key="7">
    <source>
        <dbReference type="Proteomes" id="UP001174909"/>
    </source>
</evidence>
<keyword evidence="3" id="KW-0472">Membrane</keyword>
<dbReference type="InterPro" id="IPR050696">
    <property type="entry name" value="FtsA/MreB"/>
</dbReference>
<dbReference type="AlphaFoldDB" id="A0AA35SRU2"/>
<evidence type="ECO:0000259" key="5">
    <source>
        <dbReference type="SMART" id="SM00842"/>
    </source>
</evidence>
<dbReference type="GO" id="GO:0032153">
    <property type="term" value="C:cell division site"/>
    <property type="evidence" value="ECO:0007669"/>
    <property type="project" value="TreeGrafter"/>
</dbReference>
<dbReference type="Gene3D" id="3.30.420.40">
    <property type="match status" value="2"/>
</dbReference>
<gene>
    <name evidence="6" type="ORF">GBAR_LOCUS18914</name>
</gene>
<keyword evidence="7" id="KW-1185">Reference proteome</keyword>
<dbReference type="InterPro" id="IPR043129">
    <property type="entry name" value="ATPase_NBD"/>
</dbReference>
<evidence type="ECO:0000313" key="6">
    <source>
        <dbReference type="EMBL" id="CAI8033546.1"/>
    </source>
</evidence>
<dbReference type="PANTHER" id="PTHR32432">
    <property type="entry name" value="CELL DIVISION PROTEIN FTSA-RELATED"/>
    <property type="match status" value="1"/>
</dbReference>
<evidence type="ECO:0000256" key="2">
    <source>
        <dbReference type="ARBA" id="ARBA00022618"/>
    </source>
</evidence>
<dbReference type="CDD" id="cd24048">
    <property type="entry name" value="ASKHA_NBD_FtsA"/>
    <property type="match status" value="1"/>
</dbReference>
<comment type="caution">
    <text evidence="6">The sequence shown here is derived from an EMBL/GenBank/DDBJ whole genome shotgun (WGS) entry which is preliminary data.</text>
</comment>
<proteinExistence type="inferred from homology"/>
<dbReference type="Pfam" id="PF14450">
    <property type="entry name" value="FtsA"/>
    <property type="match status" value="2"/>
</dbReference>
<dbReference type="InterPro" id="IPR020823">
    <property type="entry name" value="Cell_div_FtsA"/>
</dbReference>
<organism evidence="6 7">
    <name type="scientific">Geodia barretti</name>
    <name type="common">Barrett's horny sponge</name>
    <dbReference type="NCBI Taxonomy" id="519541"/>
    <lineage>
        <taxon>Eukaryota</taxon>
        <taxon>Metazoa</taxon>
        <taxon>Porifera</taxon>
        <taxon>Demospongiae</taxon>
        <taxon>Heteroscleromorpha</taxon>
        <taxon>Tetractinellida</taxon>
        <taxon>Astrophorina</taxon>
        <taxon>Geodiidae</taxon>
        <taxon>Geodia</taxon>
    </lineage>
</organism>
<dbReference type="SUPFAM" id="SSF53067">
    <property type="entry name" value="Actin-like ATPase domain"/>
    <property type="match status" value="2"/>
</dbReference>
<dbReference type="GO" id="GO:0051301">
    <property type="term" value="P:cell division"/>
    <property type="evidence" value="ECO:0007669"/>
    <property type="project" value="UniProtKB-KW"/>
</dbReference>
<keyword evidence="1" id="KW-1003">Cell membrane</keyword>
<dbReference type="InterPro" id="IPR003494">
    <property type="entry name" value="SHS2_FtsA"/>
</dbReference>
<dbReference type="Gene3D" id="3.30.1490.110">
    <property type="match status" value="1"/>
</dbReference>
<dbReference type="Pfam" id="PF02491">
    <property type="entry name" value="SHS2_FTSA"/>
    <property type="match status" value="1"/>
</dbReference>
<dbReference type="HAMAP" id="MF_02033">
    <property type="entry name" value="FtsA"/>
    <property type="match status" value="1"/>
</dbReference>
<accession>A0AA35SRU2</accession>
<evidence type="ECO:0000256" key="3">
    <source>
        <dbReference type="ARBA" id="ARBA00023136"/>
    </source>
</evidence>
<dbReference type="PIRSF" id="PIRSF003101">
    <property type="entry name" value="FtsA"/>
    <property type="match status" value="1"/>
</dbReference>
<feature type="domain" description="SHS2" evidence="5">
    <location>
        <begin position="7"/>
        <end position="196"/>
    </location>
</feature>
<dbReference type="PANTHER" id="PTHR32432:SF4">
    <property type="entry name" value="CELL DIVISION PROTEIN FTSA"/>
    <property type="match status" value="1"/>
</dbReference>
<dbReference type="SMART" id="SM00842">
    <property type="entry name" value="FtsA"/>
    <property type="match status" value="1"/>
</dbReference>